<name>A0A386ZN43_9NOCA</name>
<accession>A0A386ZN43</accession>
<dbReference type="Proteomes" id="UP000267164">
    <property type="component" value="Chromosome"/>
</dbReference>
<dbReference type="EMBL" id="CP032568">
    <property type="protein sequence ID" value="AYF77995.1"/>
    <property type="molecule type" value="Genomic_DNA"/>
</dbReference>
<dbReference type="AlphaFoldDB" id="A0A386ZN43"/>
<evidence type="ECO:0000313" key="2">
    <source>
        <dbReference type="Proteomes" id="UP000267164"/>
    </source>
</evidence>
<keyword evidence="2" id="KW-1185">Reference proteome</keyword>
<sequence>MPTPLLQDVRAATRAREAAKQAAQAADAVWRDKIKNATAAGERVFLIAKAAGDITTSRVYQIRDGVRTGAR</sequence>
<gene>
    <name evidence="1" type="ORF">D7D52_33940</name>
</gene>
<dbReference type="OrthoDB" id="4571222at2"/>
<proteinExistence type="predicted"/>
<reference evidence="1 2" key="1">
    <citation type="submission" date="2018-09" db="EMBL/GenBank/DDBJ databases">
        <title>Nocardia yunnanensis sp. nov., an actinomycete isolated from a soil sample.</title>
        <authorList>
            <person name="Zhang J."/>
        </authorList>
    </citation>
    <scope>NUCLEOTIDE SEQUENCE [LARGE SCALE GENOMIC DNA]</scope>
    <source>
        <strain evidence="1 2">CFHS0054</strain>
    </source>
</reference>
<evidence type="ECO:0000313" key="1">
    <source>
        <dbReference type="EMBL" id="AYF77995.1"/>
    </source>
</evidence>
<dbReference type="RefSeq" id="WP_120743011.1">
    <property type="nucleotide sequence ID" value="NZ_CP032568.1"/>
</dbReference>
<protein>
    <submittedName>
        <fullName evidence="1">Uncharacterized protein</fullName>
    </submittedName>
</protein>
<organism evidence="1 2">
    <name type="scientific">Nocardia yunnanensis</name>
    <dbReference type="NCBI Taxonomy" id="2382165"/>
    <lineage>
        <taxon>Bacteria</taxon>
        <taxon>Bacillati</taxon>
        <taxon>Actinomycetota</taxon>
        <taxon>Actinomycetes</taxon>
        <taxon>Mycobacteriales</taxon>
        <taxon>Nocardiaceae</taxon>
        <taxon>Nocardia</taxon>
    </lineage>
</organism>
<dbReference type="KEGG" id="nyu:D7D52_33940"/>